<organism evidence="1 2">
    <name type="scientific">Anabaena subtropica FACHB-260</name>
    <dbReference type="NCBI Taxonomy" id="2692884"/>
    <lineage>
        <taxon>Bacteria</taxon>
        <taxon>Bacillati</taxon>
        <taxon>Cyanobacteriota</taxon>
        <taxon>Cyanophyceae</taxon>
        <taxon>Nostocales</taxon>
        <taxon>Nostocaceae</taxon>
        <taxon>Anabaena</taxon>
    </lineage>
</organism>
<proteinExistence type="predicted"/>
<gene>
    <name evidence="1" type="ORF">H6G18_00460</name>
</gene>
<dbReference type="InterPro" id="IPR012863">
    <property type="entry name" value="DUF1636"/>
</dbReference>
<dbReference type="RefSeq" id="WP_190405107.1">
    <property type="nucleotide sequence ID" value="NZ_JACJRF010000001.1"/>
</dbReference>
<protein>
    <submittedName>
        <fullName evidence="1">DUF1636 family protein</fullName>
    </submittedName>
</protein>
<dbReference type="Proteomes" id="UP000607281">
    <property type="component" value="Unassembled WGS sequence"/>
</dbReference>
<sequence length="128" mass="14401">MTKYILFICTSCHRSSTEIPEKTHRDGNILFTKITDLPREQSISPEIEIRPIGCLWACERGCAAAICSREKPTYLIVDLPVDESPAALIELMQLYINKDNGAISWKQLPQFLQSAIFAQIPSIDMGCK</sequence>
<dbReference type="Pfam" id="PF07845">
    <property type="entry name" value="DUF1636"/>
    <property type="match status" value="1"/>
</dbReference>
<dbReference type="EMBL" id="JACJRF010000001">
    <property type="protein sequence ID" value="MBD2342619.1"/>
    <property type="molecule type" value="Genomic_DNA"/>
</dbReference>
<name>A0ABR8CII7_9NOST</name>
<evidence type="ECO:0000313" key="1">
    <source>
        <dbReference type="EMBL" id="MBD2342619.1"/>
    </source>
</evidence>
<keyword evidence="2" id="KW-1185">Reference proteome</keyword>
<reference evidence="1 2" key="1">
    <citation type="journal article" date="2020" name="ISME J.">
        <title>Comparative genomics reveals insights into cyanobacterial evolution and habitat adaptation.</title>
        <authorList>
            <person name="Chen M.Y."/>
            <person name="Teng W.K."/>
            <person name="Zhao L."/>
            <person name="Hu C.X."/>
            <person name="Zhou Y.K."/>
            <person name="Han B.P."/>
            <person name="Song L.R."/>
            <person name="Shu W.S."/>
        </authorList>
    </citation>
    <scope>NUCLEOTIDE SEQUENCE [LARGE SCALE GENOMIC DNA]</scope>
    <source>
        <strain evidence="1 2">FACHB-260</strain>
    </source>
</reference>
<evidence type="ECO:0000313" key="2">
    <source>
        <dbReference type="Proteomes" id="UP000607281"/>
    </source>
</evidence>
<comment type="caution">
    <text evidence="1">The sequence shown here is derived from an EMBL/GenBank/DDBJ whole genome shotgun (WGS) entry which is preliminary data.</text>
</comment>
<accession>A0ABR8CII7</accession>